<dbReference type="EnsemblMetazoa" id="ENSAATROPT000773">
    <property type="protein sequence ID" value="ENSAATROPP000737"/>
    <property type="gene ID" value="ENSAATROPG000626"/>
</dbReference>
<dbReference type="CDD" id="cd15777">
    <property type="entry name" value="CRBN_C_like"/>
    <property type="match status" value="1"/>
</dbReference>
<protein>
    <recommendedName>
        <fullName evidence="2">CULT domain-containing protein</fullName>
    </recommendedName>
</protein>
<dbReference type="InterPro" id="IPR034750">
    <property type="entry name" value="CULT"/>
</dbReference>
<keyword evidence="4" id="KW-1185">Reference proteome</keyword>
<feature type="domain" description="CULT" evidence="2">
    <location>
        <begin position="39"/>
        <end position="166"/>
    </location>
</feature>
<dbReference type="AlphaFoldDB" id="A0AAG5CPH7"/>
<accession>A0AAG5CPH7</accession>
<feature type="signal peptide" evidence="1">
    <location>
        <begin position="1"/>
        <end position="25"/>
    </location>
</feature>
<evidence type="ECO:0000313" key="3">
    <source>
        <dbReference type="EnsemblMetazoa" id="ENSAATROPP000737"/>
    </source>
</evidence>
<organism evidence="3 4">
    <name type="scientific">Anopheles atroparvus</name>
    <name type="common">European mosquito</name>
    <dbReference type="NCBI Taxonomy" id="41427"/>
    <lineage>
        <taxon>Eukaryota</taxon>
        <taxon>Metazoa</taxon>
        <taxon>Ecdysozoa</taxon>
        <taxon>Arthropoda</taxon>
        <taxon>Hexapoda</taxon>
        <taxon>Insecta</taxon>
        <taxon>Pterygota</taxon>
        <taxon>Neoptera</taxon>
        <taxon>Endopterygota</taxon>
        <taxon>Diptera</taxon>
        <taxon>Nematocera</taxon>
        <taxon>Culicoidea</taxon>
        <taxon>Culicidae</taxon>
        <taxon>Anophelinae</taxon>
        <taxon>Anopheles</taxon>
    </lineage>
</organism>
<keyword evidence="1" id="KW-0732">Signal</keyword>
<name>A0AAG5CPH7_ANOAO</name>
<dbReference type="Proteomes" id="UP000075880">
    <property type="component" value="Unassembled WGS sequence"/>
</dbReference>
<evidence type="ECO:0000259" key="2">
    <source>
        <dbReference type="PROSITE" id="PS51788"/>
    </source>
</evidence>
<proteinExistence type="predicted"/>
<evidence type="ECO:0000256" key="1">
    <source>
        <dbReference type="SAM" id="SignalP"/>
    </source>
</evidence>
<dbReference type="PROSITE" id="PS51788">
    <property type="entry name" value="CULT"/>
    <property type="match status" value="1"/>
</dbReference>
<dbReference type="Gene3D" id="2.170.150.20">
    <property type="entry name" value="Peptide methionine sulfoxide reductase"/>
    <property type="match status" value="1"/>
</dbReference>
<reference evidence="3" key="1">
    <citation type="submission" date="2024-04" db="UniProtKB">
        <authorList>
            <consortium name="EnsemblMetazoa"/>
        </authorList>
    </citation>
    <scope>IDENTIFICATION</scope>
    <source>
        <strain evidence="3">EBRO</strain>
    </source>
</reference>
<sequence>MKCDRNRELMPITLVLLIVLRFACATEPENNSAEETIIEDFFICRTCGNDVSLTNLAFDKYSPLALSATNHTFTEKRTILVQEVQNPRGIRSNIFLVRQANCAKVHPWSSKSTWFPGYAWKVCVCPKCHTLIGWMFEPIENATAEQNFPSDGGFYALIFQHIISEGYANSLLMKEKALRDN</sequence>
<evidence type="ECO:0000313" key="4">
    <source>
        <dbReference type="Proteomes" id="UP000075880"/>
    </source>
</evidence>
<feature type="chain" id="PRO_5042470623" description="CULT domain-containing protein" evidence="1">
    <location>
        <begin position="26"/>
        <end position="181"/>
    </location>
</feature>